<name>A0A920CR94_9BACL</name>
<comment type="caution">
    <text evidence="1">The sequence shown here is derived from an EMBL/GenBank/DDBJ whole genome shotgun (WGS) entry which is preliminary data.</text>
</comment>
<dbReference type="SMART" id="SM00855">
    <property type="entry name" value="PGAM"/>
    <property type="match status" value="1"/>
</dbReference>
<dbReference type="PANTHER" id="PTHR48100:SF59">
    <property type="entry name" value="ADENOSYLCOBALAMIN_ALPHA-RIBAZOLE PHOSPHATASE"/>
    <property type="match status" value="1"/>
</dbReference>
<dbReference type="RefSeq" id="WP_212980871.1">
    <property type="nucleotide sequence ID" value="NZ_AP025343.1"/>
</dbReference>
<proteinExistence type="predicted"/>
<dbReference type="PANTHER" id="PTHR48100">
    <property type="entry name" value="BROAD-SPECIFICITY PHOSPHATASE YOR283W-RELATED"/>
    <property type="match status" value="1"/>
</dbReference>
<accession>A0A920CR94</accession>
<dbReference type="Gene3D" id="3.40.50.1240">
    <property type="entry name" value="Phosphoglycerate mutase-like"/>
    <property type="match status" value="1"/>
</dbReference>
<organism evidence="1 2">
    <name type="scientific">Paenibacillus azoreducens</name>
    <dbReference type="NCBI Taxonomy" id="116718"/>
    <lineage>
        <taxon>Bacteria</taxon>
        <taxon>Bacillati</taxon>
        <taxon>Bacillota</taxon>
        <taxon>Bacilli</taxon>
        <taxon>Bacillales</taxon>
        <taxon>Paenibacillaceae</taxon>
        <taxon>Paenibacillus</taxon>
    </lineage>
</organism>
<dbReference type="SUPFAM" id="SSF53254">
    <property type="entry name" value="Phosphoglycerate mutase-like"/>
    <property type="match status" value="1"/>
</dbReference>
<dbReference type="GO" id="GO:0016791">
    <property type="term" value="F:phosphatase activity"/>
    <property type="evidence" value="ECO:0007669"/>
    <property type="project" value="TreeGrafter"/>
</dbReference>
<dbReference type="InterPro" id="IPR029033">
    <property type="entry name" value="His_PPase_superfam"/>
</dbReference>
<dbReference type="InterPro" id="IPR050275">
    <property type="entry name" value="PGM_Phosphatase"/>
</dbReference>
<dbReference type="EMBL" id="BORT01000037">
    <property type="protein sequence ID" value="GIO50756.1"/>
    <property type="molecule type" value="Genomic_DNA"/>
</dbReference>
<evidence type="ECO:0000313" key="2">
    <source>
        <dbReference type="Proteomes" id="UP000682811"/>
    </source>
</evidence>
<reference evidence="1 2" key="1">
    <citation type="submission" date="2021-03" db="EMBL/GenBank/DDBJ databases">
        <title>Antimicrobial resistance genes in bacteria isolated from Japanese honey, and their potential for conferring macrolide and lincosamide resistance in the American foulbrood pathogen Paenibacillus larvae.</title>
        <authorList>
            <person name="Okamoto M."/>
            <person name="Kumagai M."/>
            <person name="Kanamori H."/>
            <person name="Takamatsu D."/>
        </authorList>
    </citation>
    <scope>NUCLEOTIDE SEQUENCE [LARGE SCALE GENOMIC DNA]</scope>
    <source>
        <strain evidence="1 2">J34TS1</strain>
    </source>
</reference>
<protein>
    <submittedName>
        <fullName evidence="1">Phosphoglycerate mutase</fullName>
    </submittedName>
</protein>
<dbReference type="Proteomes" id="UP000682811">
    <property type="component" value="Unassembled WGS sequence"/>
</dbReference>
<dbReference type="InterPro" id="IPR013078">
    <property type="entry name" value="His_Pase_superF_clade-1"/>
</dbReference>
<sequence>MTTFYLIRHGEPEWTINERYKLRGHGRDLVPLTPLGIKQVYEASRDDRLKNAQLIISSPYTRALQTAAILSKELQLEIQVEFDLREWQPDLSFQYDTMKQLQELGADYDLHNGIYPEGETRLWESQPMMKARMEGVISKYLYYEHVIVAGHGMLFRTQYPIEEIPHAHIIELNKVRG</sequence>
<dbReference type="CDD" id="cd07067">
    <property type="entry name" value="HP_PGM_like"/>
    <property type="match status" value="1"/>
</dbReference>
<dbReference type="AlphaFoldDB" id="A0A920CR94"/>
<dbReference type="Pfam" id="PF00300">
    <property type="entry name" value="His_Phos_1"/>
    <property type="match status" value="1"/>
</dbReference>
<evidence type="ECO:0000313" key="1">
    <source>
        <dbReference type="EMBL" id="GIO50756.1"/>
    </source>
</evidence>
<dbReference type="GO" id="GO:0005737">
    <property type="term" value="C:cytoplasm"/>
    <property type="evidence" value="ECO:0007669"/>
    <property type="project" value="TreeGrafter"/>
</dbReference>
<gene>
    <name evidence="1" type="ORF">J34TS1_55210</name>
</gene>
<keyword evidence="2" id="KW-1185">Reference proteome</keyword>